<keyword evidence="3" id="KW-1185">Reference proteome</keyword>
<proteinExistence type="predicted"/>
<dbReference type="RefSeq" id="WP_085769900.1">
    <property type="nucleotide sequence ID" value="NZ_AP027149.1"/>
</dbReference>
<dbReference type="KEGG" id="mbry:B1812_00830"/>
<feature type="compositionally biased region" description="Polar residues" evidence="1">
    <location>
        <begin position="1"/>
        <end position="16"/>
    </location>
</feature>
<accession>A0A1W6MQH6</accession>
<dbReference type="STRING" id="655015.B1812_00830"/>
<evidence type="ECO:0000256" key="1">
    <source>
        <dbReference type="SAM" id="MobiDB-lite"/>
    </source>
</evidence>
<gene>
    <name evidence="2" type="ORF">B1812_00830</name>
</gene>
<dbReference type="AlphaFoldDB" id="A0A1W6MQH6"/>
<organism evidence="2 3">
    <name type="scientific">Methylocystis bryophila</name>
    <dbReference type="NCBI Taxonomy" id="655015"/>
    <lineage>
        <taxon>Bacteria</taxon>
        <taxon>Pseudomonadati</taxon>
        <taxon>Pseudomonadota</taxon>
        <taxon>Alphaproteobacteria</taxon>
        <taxon>Hyphomicrobiales</taxon>
        <taxon>Methylocystaceae</taxon>
        <taxon>Methylocystis</taxon>
    </lineage>
</organism>
<evidence type="ECO:0000313" key="3">
    <source>
        <dbReference type="Proteomes" id="UP000193978"/>
    </source>
</evidence>
<dbReference type="Proteomes" id="UP000193978">
    <property type="component" value="Chromosome"/>
</dbReference>
<name>A0A1W6MQH6_9HYPH</name>
<sequence>MQDRSAQAFQAAQAVNPTPLPAASEEAKTPSLAASEDAETQPLAAPENTDTPPLAAMLEAETSADAPFSGSVDAENEGALGKKKKKKKLKLGMKIEHQTAGRVRMKIAAGKGNPELLQQIGETFAGIPGIQRVTANPATGSLVLRYDPRQYESFQRHLRGRMGEPSSAPPPTQLDELANKIQREAEYLSEHSHTARVVVHICKRFDREIKLRTHNLLDFKIGLACVVMALPLIELGASAATPIWLTLGVFSLNHFVELQRHHELEERVENQAPVVIKTAKDKTQPPPA</sequence>
<reference evidence="2 3" key="1">
    <citation type="submission" date="2017-02" db="EMBL/GenBank/DDBJ databases">
        <authorList>
            <person name="Peterson S.W."/>
        </authorList>
    </citation>
    <scope>NUCLEOTIDE SEQUENCE [LARGE SCALE GENOMIC DNA]</scope>
    <source>
        <strain evidence="2 3">S285</strain>
    </source>
</reference>
<dbReference type="EMBL" id="CP019948">
    <property type="protein sequence ID" value="ARN79853.1"/>
    <property type="molecule type" value="Genomic_DNA"/>
</dbReference>
<dbReference type="Pfam" id="PF19991">
    <property type="entry name" value="HMA_2"/>
    <property type="match status" value="1"/>
</dbReference>
<evidence type="ECO:0000313" key="2">
    <source>
        <dbReference type="EMBL" id="ARN79853.1"/>
    </source>
</evidence>
<protein>
    <recommendedName>
        <fullName evidence="4">HMA domain-containing protein</fullName>
    </recommendedName>
</protein>
<dbReference type="OrthoDB" id="9131875at2"/>
<evidence type="ECO:0008006" key="4">
    <source>
        <dbReference type="Google" id="ProtNLM"/>
    </source>
</evidence>
<feature type="region of interest" description="Disordered" evidence="1">
    <location>
        <begin position="1"/>
        <end position="85"/>
    </location>
</feature>